<keyword evidence="11" id="KW-0739">Sodium transport</keyword>
<keyword evidence="3" id="KW-0813">Transport</keyword>
<keyword evidence="9" id="KW-0406">Ion transport</keyword>
<keyword evidence="4" id="KW-1003">Cell membrane</keyword>
<evidence type="ECO:0000256" key="13">
    <source>
        <dbReference type="RuleBase" id="RU362091"/>
    </source>
</evidence>
<dbReference type="EMBL" id="JADKNH010000009">
    <property type="protein sequence ID" value="MBF4694379.1"/>
    <property type="molecule type" value="Genomic_DNA"/>
</dbReference>
<dbReference type="PANTHER" id="PTHR48086">
    <property type="entry name" value="SODIUM/PROLINE SYMPORTER-RELATED"/>
    <property type="match status" value="1"/>
</dbReference>
<feature type="transmembrane region" description="Helical" evidence="14">
    <location>
        <begin position="380"/>
        <end position="398"/>
    </location>
</feature>
<feature type="transmembrane region" description="Helical" evidence="14">
    <location>
        <begin position="410"/>
        <end position="429"/>
    </location>
</feature>
<evidence type="ECO:0000256" key="14">
    <source>
        <dbReference type="SAM" id="Phobius"/>
    </source>
</evidence>
<keyword evidence="6" id="KW-0769">Symport</keyword>
<keyword evidence="10 14" id="KW-0472">Membrane</keyword>
<dbReference type="Pfam" id="PF00474">
    <property type="entry name" value="SSF"/>
    <property type="match status" value="1"/>
</dbReference>
<feature type="transmembrane region" description="Helical" evidence="14">
    <location>
        <begin position="283"/>
        <end position="309"/>
    </location>
</feature>
<organism evidence="15 16">
    <name type="scientific">Fusibacter ferrireducens</name>
    <dbReference type="NCBI Taxonomy" id="2785058"/>
    <lineage>
        <taxon>Bacteria</taxon>
        <taxon>Bacillati</taxon>
        <taxon>Bacillota</taxon>
        <taxon>Clostridia</taxon>
        <taxon>Eubacteriales</taxon>
        <taxon>Eubacteriales Family XII. Incertae Sedis</taxon>
        <taxon>Fusibacter</taxon>
    </lineage>
</organism>
<feature type="transmembrane region" description="Helical" evidence="14">
    <location>
        <begin position="467"/>
        <end position="485"/>
    </location>
</feature>
<dbReference type="PANTHER" id="PTHR48086:SF3">
    <property type="entry name" value="SODIUM_PROLINE SYMPORTER"/>
    <property type="match status" value="1"/>
</dbReference>
<feature type="transmembrane region" description="Helical" evidence="14">
    <location>
        <begin position="37"/>
        <end position="64"/>
    </location>
</feature>
<evidence type="ECO:0000256" key="10">
    <source>
        <dbReference type="ARBA" id="ARBA00023136"/>
    </source>
</evidence>
<feature type="transmembrane region" description="Helical" evidence="14">
    <location>
        <begin position="70"/>
        <end position="94"/>
    </location>
</feature>
<dbReference type="Proteomes" id="UP000614200">
    <property type="component" value="Unassembled WGS sequence"/>
</dbReference>
<comment type="subcellular location">
    <subcellularLocation>
        <location evidence="1">Cell membrane</location>
        <topology evidence="1">Multi-pass membrane protein</topology>
    </subcellularLocation>
</comment>
<dbReference type="InterPro" id="IPR050277">
    <property type="entry name" value="Sodium:Solute_Symporter"/>
</dbReference>
<dbReference type="InterPro" id="IPR038377">
    <property type="entry name" value="Na/Glc_symporter_sf"/>
</dbReference>
<dbReference type="InterPro" id="IPR001734">
    <property type="entry name" value="Na/solute_symporter"/>
</dbReference>
<feature type="transmembrane region" description="Helical" evidence="14">
    <location>
        <begin position="126"/>
        <end position="144"/>
    </location>
</feature>
<name>A0ABR9ZVA3_9FIRM</name>
<feature type="transmembrane region" description="Helical" evidence="14">
    <location>
        <begin position="188"/>
        <end position="207"/>
    </location>
</feature>
<feature type="transmembrane region" description="Helical" evidence="14">
    <location>
        <begin position="241"/>
        <end position="262"/>
    </location>
</feature>
<proteinExistence type="inferred from homology"/>
<evidence type="ECO:0000313" key="16">
    <source>
        <dbReference type="Proteomes" id="UP000614200"/>
    </source>
</evidence>
<feature type="transmembrane region" description="Helical" evidence="14">
    <location>
        <begin position="150"/>
        <end position="176"/>
    </location>
</feature>
<comment type="caution">
    <text evidence="15">The sequence shown here is derived from an EMBL/GenBank/DDBJ whole genome shotgun (WGS) entry which is preliminary data.</text>
</comment>
<keyword evidence="8" id="KW-0915">Sodium</keyword>
<accession>A0ABR9ZVA3</accession>
<dbReference type="Gene3D" id="1.20.1730.10">
    <property type="entry name" value="Sodium/glucose cotransporter"/>
    <property type="match status" value="1"/>
</dbReference>
<dbReference type="RefSeq" id="WP_194702622.1">
    <property type="nucleotide sequence ID" value="NZ_JADKNH010000009.1"/>
</dbReference>
<evidence type="ECO:0000256" key="1">
    <source>
        <dbReference type="ARBA" id="ARBA00004651"/>
    </source>
</evidence>
<evidence type="ECO:0000256" key="5">
    <source>
        <dbReference type="ARBA" id="ARBA00022692"/>
    </source>
</evidence>
<protein>
    <submittedName>
        <fullName evidence="15">Sodium:proline symporter</fullName>
    </submittedName>
</protein>
<evidence type="ECO:0000256" key="6">
    <source>
        <dbReference type="ARBA" id="ARBA00022847"/>
    </source>
</evidence>
<evidence type="ECO:0000256" key="3">
    <source>
        <dbReference type="ARBA" id="ARBA00022448"/>
    </source>
</evidence>
<feature type="transmembrane region" description="Helical" evidence="14">
    <location>
        <begin position="441"/>
        <end position="461"/>
    </location>
</feature>
<dbReference type="PROSITE" id="PS50283">
    <property type="entry name" value="NA_SOLUT_SYMP_3"/>
    <property type="match status" value="1"/>
</dbReference>
<evidence type="ECO:0000256" key="9">
    <source>
        <dbReference type="ARBA" id="ARBA00023065"/>
    </source>
</evidence>
<comment type="similarity">
    <text evidence="2 13">Belongs to the sodium:solute symporter (SSF) (TC 2.A.21) family.</text>
</comment>
<feature type="transmembrane region" description="Helical" evidence="14">
    <location>
        <begin position="6"/>
        <end position="25"/>
    </location>
</feature>
<sequence>MSNSARVAIALCAFGIIVVSLLIGWWSKKKMSNAQSFFGSTALFGPAAVGLATMSAAASVFAVMGVPGNFYVLGNTINLWILSSGGFAMSYIILGKKMRAMAEIAPISTLGDVAALRFENHRGIKLVFAILIFLASIAYLSSQIKGVTVLFGYLLGWSPLTSALIIFGVLIIYTAISGDVGGLLTQAFQGFVMVIAGIILIISFYVITGGMGNAVMTIAAMPTVTGAGITKTFSPNMLDGWGIATNGTTMAFIIMPMIGLLGQPAILSRMYALKDPRDMPKMGLFASVAHLFVSFLAVVAGMGAMYLVASGKIMPLENADSAILAFSEYVGVIGQIFTYAAVISAALSTSSMFLTMASGMIARDVPDALGIKLSSQKQVTIGRVAMIVLGIATIIFTLKSGSMVAMLTTLGYGTFITATFPVFVIGLLWKGCSKEGAFSGLLVSLILNITCMFLVGTGIKWPGGLPWYMNVIALSILVTIVVSLFTKGAKGDALDPRVKAAMEL</sequence>
<reference evidence="15 16" key="1">
    <citation type="submission" date="2020-11" db="EMBL/GenBank/DDBJ databases">
        <title>Fusibacter basophilias sp. nov.</title>
        <authorList>
            <person name="Qiu D."/>
        </authorList>
    </citation>
    <scope>NUCLEOTIDE SEQUENCE [LARGE SCALE GENOMIC DNA]</scope>
    <source>
        <strain evidence="15 16">Q10-2</strain>
    </source>
</reference>
<evidence type="ECO:0000256" key="12">
    <source>
        <dbReference type="ARBA" id="ARBA00033708"/>
    </source>
</evidence>
<evidence type="ECO:0000256" key="7">
    <source>
        <dbReference type="ARBA" id="ARBA00022989"/>
    </source>
</evidence>
<evidence type="ECO:0000313" key="15">
    <source>
        <dbReference type="EMBL" id="MBF4694379.1"/>
    </source>
</evidence>
<gene>
    <name evidence="15" type="ORF">ISU02_14815</name>
</gene>
<comment type="catalytic activity">
    <reaction evidence="12">
        <text>L-proline(in) + Na(+)(in) = L-proline(out) + Na(+)(out)</text>
        <dbReference type="Rhea" id="RHEA:28967"/>
        <dbReference type="ChEBI" id="CHEBI:29101"/>
        <dbReference type="ChEBI" id="CHEBI:60039"/>
    </reaction>
</comment>
<evidence type="ECO:0000256" key="4">
    <source>
        <dbReference type="ARBA" id="ARBA00022475"/>
    </source>
</evidence>
<evidence type="ECO:0000256" key="2">
    <source>
        <dbReference type="ARBA" id="ARBA00006434"/>
    </source>
</evidence>
<keyword evidence="7 14" id="KW-1133">Transmembrane helix</keyword>
<keyword evidence="5 14" id="KW-0812">Transmembrane</keyword>
<evidence type="ECO:0000256" key="8">
    <source>
        <dbReference type="ARBA" id="ARBA00023053"/>
    </source>
</evidence>
<feature type="transmembrane region" description="Helical" evidence="14">
    <location>
        <begin position="329"/>
        <end position="354"/>
    </location>
</feature>
<evidence type="ECO:0000256" key="11">
    <source>
        <dbReference type="ARBA" id="ARBA00023201"/>
    </source>
</evidence>
<keyword evidence="16" id="KW-1185">Reference proteome</keyword>